<evidence type="ECO:0000313" key="1">
    <source>
        <dbReference type="EMBL" id="KAG8197315.1"/>
    </source>
</evidence>
<reference evidence="1 2" key="1">
    <citation type="journal article" date="2022" name="Nat. Ecol. Evol.">
        <title>A masculinizing supergene underlies an exaggerated male reproductive morph in a spider.</title>
        <authorList>
            <person name="Hendrickx F."/>
            <person name="De Corte Z."/>
            <person name="Sonet G."/>
            <person name="Van Belleghem S.M."/>
            <person name="Kostlbacher S."/>
            <person name="Vangestel C."/>
        </authorList>
    </citation>
    <scope>NUCLEOTIDE SEQUENCE [LARGE SCALE GENOMIC DNA]</scope>
    <source>
        <strain evidence="1">W744_W776</strain>
    </source>
</reference>
<gene>
    <name evidence="1" type="ORF">JTE90_013443</name>
</gene>
<evidence type="ECO:0008006" key="3">
    <source>
        <dbReference type="Google" id="ProtNLM"/>
    </source>
</evidence>
<dbReference type="Proteomes" id="UP000827092">
    <property type="component" value="Unassembled WGS sequence"/>
</dbReference>
<evidence type="ECO:0000313" key="2">
    <source>
        <dbReference type="Proteomes" id="UP000827092"/>
    </source>
</evidence>
<keyword evidence="2" id="KW-1185">Reference proteome</keyword>
<dbReference type="AlphaFoldDB" id="A0AAV6VMK2"/>
<organism evidence="1 2">
    <name type="scientific">Oedothorax gibbosus</name>
    <dbReference type="NCBI Taxonomy" id="931172"/>
    <lineage>
        <taxon>Eukaryota</taxon>
        <taxon>Metazoa</taxon>
        <taxon>Ecdysozoa</taxon>
        <taxon>Arthropoda</taxon>
        <taxon>Chelicerata</taxon>
        <taxon>Arachnida</taxon>
        <taxon>Araneae</taxon>
        <taxon>Araneomorphae</taxon>
        <taxon>Entelegynae</taxon>
        <taxon>Araneoidea</taxon>
        <taxon>Linyphiidae</taxon>
        <taxon>Erigoninae</taxon>
        <taxon>Oedothorax</taxon>
    </lineage>
</organism>
<accession>A0AAV6VMK2</accession>
<name>A0AAV6VMK2_9ARAC</name>
<sequence length="79" mass="8947">MSLVMVEPTTDKVLFQVDNTRQRFRVNPTIKAAEKALILRLCLGVISSNSMLPKQVSCPFTISMERALDRSLLAAVYRY</sequence>
<protein>
    <recommendedName>
        <fullName evidence="3">MSP domain-containing protein</fullName>
    </recommendedName>
</protein>
<comment type="caution">
    <text evidence="1">The sequence shown here is derived from an EMBL/GenBank/DDBJ whole genome shotgun (WGS) entry which is preliminary data.</text>
</comment>
<proteinExistence type="predicted"/>
<dbReference type="EMBL" id="JAFNEN010000056">
    <property type="protein sequence ID" value="KAG8197315.1"/>
    <property type="molecule type" value="Genomic_DNA"/>
</dbReference>